<evidence type="ECO:0000256" key="1">
    <source>
        <dbReference type="SAM" id="Phobius"/>
    </source>
</evidence>
<reference evidence="2 3" key="1">
    <citation type="journal article" date="2019" name="Sci. Rep.">
        <title>Extended insight into the Mycobacterium chelonae-abscessus complex through whole genome sequencing of Mycobacterium salmoniphilum outbreak and Mycobacterium salmoniphilum-like strains.</title>
        <authorList>
            <person name="Behra P.R.K."/>
            <person name="Das S."/>
            <person name="Pettersson B.M.F."/>
            <person name="Shirreff L."/>
            <person name="DuCote T."/>
            <person name="Jacobsson K.G."/>
            <person name="Ennis D.G."/>
            <person name="Kirsebom L.A."/>
        </authorList>
    </citation>
    <scope>NUCLEOTIDE SEQUENCE [LARGE SCALE GENOMIC DNA]</scope>
    <source>
        <strain evidence="2 3">CCUG 63697</strain>
    </source>
</reference>
<protein>
    <recommendedName>
        <fullName evidence="4">Lipoprotein LpqS</fullName>
    </recommendedName>
</protein>
<dbReference type="EMBL" id="PECC01000030">
    <property type="protein sequence ID" value="TDZ47600.1"/>
    <property type="molecule type" value="Genomic_DNA"/>
</dbReference>
<comment type="caution">
    <text evidence="2">The sequence shown here is derived from an EMBL/GenBank/DDBJ whole genome shotgun (WGS) entry which is preliminary data.</text>
</comment>
<keyword evidence="1" id="KW-1133">Transmembrane helix</keyword>
<dbReference type="Pfam" id="PF26327">
    <property type="entry name" value="LpqS"/>
    <property type="match status" value="1"/>
</dbReference>
<proteinExistence type="predicted"/>
<dbReference type="InterPro" id="IPR058714">
    <property type="entry name" value="LpqS"/>
</dbReference>
<accession>A0A4R8QY74</accession>
<sequence length="143" mass="14797">MMRARVRIRPGAPWLGALIVAAMITLLLLLQCAGPPHHMSVPAAAPHHAIAAGSALQRSQAAIAPHNHLGAPAPAMCALTDAVSAQLTAPAAVRVLWIAALIVLAYAVGTAVLPVLMRGPPHTGPVAIVTGRTLIHRLCVLRR</sequence>
<dbReference type="AlphaFoldDB" id="A0A4R8QY74"/>
<organism evidence="2 3">
    <name type="scientific">Mycobacteroides franklinii</name>
    <dbReference type="NCBI Taxonomy" id="948102"/>
    <lineage>
        <taxon>Bacteria</taxon>
        <taxon>Bacillati</taxon>
        <taxon>Actinomycetota</taxon>
        <taxon>Actinomycetes</taxon>
        <taxon>Mycobacteriales</taxon>
        <taxon>Mycobacteriaceae</taxon>
        <taxon>Mycobacteroides</taxon>
    </lineage>
</organism>
<dbReference type="Proteomes" id="UP000295165">
    <property type="component" value="Unassembled WGS sequence"/>
</dbReference>
<evidence type="ECO:0000313" key="2">
    <source>
        <dbReference type="EMBL" id="TDZ47600.1"/>
    </source>
</evidence>
<name>A0A4R8QY74_9MYCO</name>
<keyword evidence="1" id="KW-0472">Membrane</keyword>
<keyword evidence="1" id="KW-0812">Transmembrane</keyword>
<feature type="transmembrane region" description="Helical" evidence="1">
    <location>
        <begin position="95"/>
        <end position="116"/>
    </location>
</feature>
<evidence type="ECO:0000313" key="3">
    <source>
        <dbReference type="Proteomes" id="UP000295165"/>
    </source>
</evidence>
<gene>
    <name evidence="2" type="ORF">CCUG63697_04655</name>
</gene>
<evidence type="ECO:0008006" key="4">
    <source>
        <dbReference type="Google" id="ProtNLM"/>
    </source>
</evidence>
<keyword evidence="3" id="KW-1185">Reference proteome</keyword>